<evidence type="ECO:0000256" key="1">
    <source>
        <dbReference type="SAM" id="MobiDB-lite"/>
    </source>
</evidence>
<gene>
    <name evidence="3" type="ORF">Raf01_27590</name>
</gene>
<dbReference type="AlphaFoldDB" id="A0A8J3QRN4"/>
<feature type="transmembrane region" description="Helical" evidence="2">
    <location>
        <begin position="43"/>
        <end position="65"/>
    </location>
</feature>
<keyword evidence="2" id="KW-0812">Transmembrane</keyword>
<comment type="caution">
    <text evidence="3">The sequence shown here is derived from an EMBL/GenBank/DDBJ whole genome shotgun (WGS) entry which is preliminary data.</text>
</comment>
<feature type="transmembrane region" description="Helical" evidence="2">
    <location>
        <begin position="661"/>
        <end position="683"/>
    </location>
</feature>
<organism evidence="3 4">
    <name type="scientific">Rugosimonospora africana</name>
    <dbReference type="NCBI Taxonomy" id="556532"/>
    <lineage>
        <taxon>Bacteria</taxon>
        <taxon>Bacillati</taxon>
        <taxon>Actinomycetota</taxon>
        <taxon>Actinomycetes</taxon>
        <taxon>Micromonosporales</taxon>
        <taxon>Micromonosporaceae</taxon>
        <taxon>Rugosimonospora</taxon>
    </lineage>
</organism>
<name>A0A8J3QRN4_9ACTN</name>
<protein>
    <submittedName>
        <fullName evidence="3">Uncharacterized protein</fullName>
    </submittedName>
</protein>
<evidence type="ECO:0000256" key="2">
    <source>
        <dbReference type="SAM" id="Phobius"/>
    </source>
</evidence>
<dbReference type="Proteomes" id="UP000642748">
    <property type="component" value="Unassembled WGS sequence"/>
</dbReference>
<evidence type="ECO:0000313" key="4">
    <source>
        <dbReference type="Proteomes" id="UP000642748"/>
    </source>
</evidence>
<keyword evidence="2" id="KW-1133">Transmembrane helix</keyword>
<proteinExistence type="predicted"/>
<keyword evidence="2" id="KW-0472">Membrane</keyword>
<sequence>MSAHERNDADIVDFVSSLNPQRRTTRRNRQRRRVPPPPAPRRWTVPLIAVVGVLFATGGGIALAASNTEDPPAVDCTLQVPANPLTAQGLATPYRLLTPSCHQSDDGTSAFVQAAVIDPATGAISVYSPVVVDGNDAPAAPPVVPKLPADAVVGVWFGFNGDNLTLADSDGSLQSGSCVNGLGDSIFGQYAYCNAPAFFTAANAAIAAGKTTVPPLGTANDGLPCPTTRDFGIVDMDQSDNVTTSYLFLPDGSIAQNTATNQAALAAKGAKVETNGSDNGLLDSYVAPVLGCTPYTAPDLADPGKSAPALPLNELQAAAFQAAPVALVPTSDPMVLVDGKTSVRKTNLYRAGVNMGPIDTATETPKAYCQNIMSLGIDRTNLDRKSTLKAASPDAGAANNLFTFLAQRLSGSFDELNCGDLLGIDNPITVTTNDDGVVVSARLKPVTMPSASPTASAAPTASTRPTQSPSAPAGSPTGSAPASTAPTASQGPTKAPTTGPTKPPTVAPTTNAPTKAPTKAPTTAPTKAPPTTAAAKPPTHAAGGGTGGSGTSGGGSTGGGSTGGGSTTAHGGSTGGGSTATHGGGSTGGGSNTGVQAAPAVVPAGNTNTLAPAGGLVATGAPQDTASPLPTLTLGPMPLKTKGIKAAGASTGVGSMPPARLAGTVLLSGGGVLVIGILIRGLINRRRRRDYQFSEF</sequence>
<dbReference type="EMBL" id="BONZ01000027">
    <property type="protein sequence ID" value="GIH14587.1"/>
    <property type="molecule type" value="Genomic_DNA"/>
</dbReference>
<feature type="compositionally biased region" description="Gly residues" evidence="1">
    <location>
        <begin position="542"/>
        <end position="592"/>
    </location>
</feature>
<feature type="region of interest" description="Disordered" evidence="1">
    <location>
        <begin position="447"/>
        <end position="598"/>
    </location>
</feature>
<keyword evidence="4" id="KW-1185">Reference proteome</keyword>
<feature type="compositionally biased region" description="Low complexity" evidence="1">
    <location>
        <begin position="507"/>
        <end position="541"/>
    </location>
</feature>
<evidence type="ECO:0000313" key="3">
    <source>
        <dbReference type="EMBL" id="GIH14587.1"/>
    </source>
</evidence>
<feature type="region of interest" description="Disordered" evidence="1">
    <location>
        <begin position="1"/>
        <end position="41"/>
    </location>
</feature>
<accession>A0A8J3QRN4</accession>
<dbReference type="RefSeq" id="WP_203918250.1">
    <property type="nucleotide sequence ID" value="NZ_BONZ01000027.1"/>
</dbReference>
<reference evidence="3" key="1">
    <citation type="submission" date="2021-01" db="EMBL/GenBank/DDBJ databases">
        <title>Whole genome shotgun sequence of Rugosimonospora africana NBRC 104875.</title>
        <authorList>
            <person name="Komaki H."/>
            <person name="Tamura T."/>
        </authorList>
    </citation>
    <scope>NUCLEOTIDE SEQUENCE</scope>
    <source>
        <strain evidence="3">NBRC 104875</strain>
    </source>
</reference>
<feature type="compositionally biased region" description="Basic residues" evidence="1">
    <location>
        <begin position="23"/>
        <end position="34"/>
    </location>
</feature>
<feature type="compositionally biased region" description="Low complexity" evidence="1">
    <location>
        <begin position="449"/>
        <end position="500"/>
    </location>
</feature>